<reference evidence="3" key="1">
    <citation type="submission" date="2021-04" db="EMBL/GenBank/DDBJ databases">
        <authorList>
            <consortium name="Molecular Ecology Group"/>
        </authorList>
    </citation>
    <scope>NUCLEOTIDE SEQUENCE</scope>
</reference>
<name>A0A8S3YBJ2_9EUPU</name>
<accession>A0A8S3YBJ2</accession>
<comment type="caution">
    <text evidence="3">The sequence shown here is derived from an EMBL/GenBank/DDBJ whole genome shotgun (WGS) entry which is preliminary data.</text>
</comment>
<dbReference type="OrthoDB" id="449062at2759"/>
<dbReference type="PANTHER" id="PTHR22895">
    <property type="entry name" value="ARMADILLO REPEAT-CONTAINING PROTEIN 6"/>
    <property type="match status" value="1"/>
</dbReference>
<dbReference type="SMART" id="SM00185">
    <property type="entry name" value="ARM"/>
    <property type="match status" value="3"/>
</dbReference>
<evidence type="ECO:0000259" key="2">
    <source>
        <dbReference type="Pfam" id="PF22964"/>
    </source>
</evidence>
<keyword evidence="4" id="KW-1185">Reference proteome</keyword>
<dbReference type="InterPro" id="IPR011989">
    <property type="entry name" value="ARM-like"/>
</dbReference>
<dbReference type="PANTHER" id="PTHR22895:SF0">
    <property type="entry name" value="ARMADILLO REPEAT-CONTAINING PROTEIN 6"/>
    <property type="match status" value="1"/>
</dbReference>
<dbReference type="EMBL" id="CAJHNH020000012">
    <property type="protein sequence ID" value="CAG5114583.1"/>
    <property type="molecule type" value="Genomic_DNA"/>
</dbReference>
<dbReference type="AlphaFoldDB" id="A0A8S3YBJ2"/>
<dbReference type="GO" id="GO:0002244">
    <property type="term" value="P:hematopoietic progenitor cell differentiation"/>
    <property type="evidence" value="ECO:0007669"/>
    <property type="project" value="TreeGrafter"/>
</dbReference>
<dbReference type="InterPro" id="IPR055142">
    <property type="entry name" value="ZER1-like_C"/>
</dbReference>
<dbReference type="InterPro" id="IPR000225">
    <property type="entry name" value="Armadillo"/>
</dbReference>
<dbReference type="Gene3D" id="1.25.10.10">
    <property type="entry name" value="Leucine-rich Repeat Variant"/>
    <property type="match status" value="2"/>
</dbReference>
<sequence length="468" mass="52455">MAKQISQQTFDDVVRENMSEFDMDASEAVQDAIQQFESQGVNLNCIVKEPSLYSTNEDGQVLDHPVTSALKKLSVTLDNSDINNTQVVEALKSIQTECDSDFARRCLAGSSNAYPILYKALLHYRDDPEHLKAVLKTFCSLVNGQPDLIDDKGIELLICLFKNYQDVSDVLKLIIRAIRLNCLKHEKNRQEFIQMNLIPMLTDLLTVQKSNPTIIKESCICLRSLTLDDDVRVLFGKGSENAKSMVSEGDALRAVLQLCEEYKKDTSVLAELFLTLSCLAIRDEFCHEVMDRGGVTLILNACRNAIEDKNIVRQAMIVLKTLAGNDEVKHEIAKLGGIELIVAVLDKYQNNALVAEAACKVLTTITLRNEDNCRKVVQCQGHEYIVQVMKLHPKEIGVQKNACMALRNLVSRTKELTESILPLGVESLLNEIINHHKEIEDEAKAALRDLGCKVELRELWKGEKGVIQ</sequence>
<protein>
    <recommendedName>
        <fullName evidence="2">Protein zer-1 homolog-like C-terminal domain-containing protein</fullName>
    </recommendedName>
</protein>
<evidence type="ECO:0000256" key="1">
    <source>
        <dbReference type="ARBA" id="ARBA00022737"/>
    </source>
</evidence>
<evidence type="ECO:0000313" key="3">
    <source>
        <dbReference type="EMBL" id="CAG5114583.1"/>
    </source>
</evidence>
<dbReference type="Pfam" id="PF22964">
    <property type="entry name" value="ZER1-like_2nd"/>
    <property type="match status" value="1"/>
</dbReference>
<dbReference type="SUPFAM" id="SSF48371">
    <property type="entry name" value="ARM repeat"/>
    <property type="match status" value="1"/>
</dbReference>
<evidence type="ECO:0000313" key="4">
    <source>
        <dbReference type="Proteomes" id="UP000678393"/>
    </source>
</evidence>
<dbReference type="InterPro" id="IPR016024">
    <property type="entry name" value="ARM-type_fold"/>
</dbReference>
<keyword evidence="1" id="KW-0677">Repeat</keyword>
<organism evidence="3 4">
    <name type="scientific">Candidula unifasciata</name>
    <dbReference type="NCBI Taxonomy" id="100452"/>
    <lineage>
        <taxon>Eukaryota</taxon>
        <taxon>Metazoa</taxon>
        <taxon>Spiralia</taxon>
        <taxon>Lophotrochozoa</taxon>
        <taxon>Mollusca</taxon>
        <taxon>Gastropoda</taxon>
        <taxon>Heterobranchia</taxon>
        <taxon>Euthyneura</taxon>
        <taxon>Panpulmonata</taxon>
        <taxon>Eupulmonata</taxon>
        <taxon>Stylommatophora</taxon>
        <taxon>Helicina</taxon>
        <taxon>Helicoidea</taxon>
        <taxon>Geomitridae</taxon>
        <taxon>Candidula</taxon>
    </lineage>
</organism>
<feature type="domain" description="Protein zer-1 homolog-like C-terminal" evidence="2">
    <location>
        <begin position="248"/>
        <end position="434"/>
    </location>
</feature>
<proteinExistence type="predicted"/>
<dbReference type="Proteomes" id="UP000678393">
    <property type="component" value="Unassembled WGS sequence"/>
</dbReference>
<gene>
    <name evidence="3" type="ORF">CUNI_LOCUS141</name>
</gene>